<protein>
    <submittedName>
        <fullName evidence="3">DUF4878 domain-containing protein</fullName>
    </submittedName>
</protein>
<feature type="signal peptide" evidence="1">
    <location>
        <begin position="1"/>
        <end position="28"/>
    </location>
</feature>
<dbReference type="Gene3D" id="3.10.450.50">
    <property type="match status" value="1"/>
</dbReference>
<dbReference type="AlphaFoldDB" id="A0A9D9GT20"/>
<accession>A0A9D9GT20</accession>
<evidence type="ECO:0000259" key="2">
    <source>
        <dbReference type="Pfam" id="PF12870"/>
    </source>
</evidence>
<evidence type="ECO:0000313" key="3">
    <source>
        <dbReference type="EMBL" id="MBO8415656.1"/>
    </source>
</evidence>
<dbReference type="EMBL" id="JADINH010000099">
    <property type="protein sequence ID" value="MBO8415656.1"/>
    <property type="molecule type" value="Genomic_DNA"/>
</dbReference>
<keyword evidence="1" id="KW-0732">Signal</keyword>
<reference evidence="3" key="2">
    <citation type="journal article" date="2021" name="PeerJ">
        <title>Extensive microbial diversity within the chicken gut microbiome revealed by metagenomics and culture.</title>
        <authorList>
            <person name="Gilroy R."/>
            <person name="Ravi A."/>
            <person name="Getino M."/>
            <person name="Pursley I."/>
            <person name="Horton D.L."/>
            <person name="Alikhan N.F."/>
            <person name="Baker D."/>
            <person name="Gharbi K."/>
            <person name="Hall N."/>
            <person name="Watson M."/>
            <person name="Adriaenssens E.M."/>
            <person name="Foster-Nyarko E."/>
            <person name="Jarju S."/>
            <person name="Secka A."/>
            <person name="Antonio M."/>
            <person name="Oren A."/>
            <person name="Chaudhuri R.R."/>
            <person name="La Ragione R."/>
            <person name="Hildebrand F."/>
            <person name="Pallen M.J."/>
        </authorList>
    </citation>
    <scope>NUCLEOTIDE SEQUENCE</scope>
    <source>
        <strain evidence="3">17213</strain>
    </source>
</reference>
<comment type="caution">
    <text evidence="3">The sequence shown here is derived from an EMBL/GenBank/DDBJ whole genome shotgun (WGS) entry which is preliminary data.</text>
</comment>
<dbReference type="Proteomes" id="UP000823631">
    <property type="component" value="Unassembled WGS sequence"/>
</dbReference>
<organism evidence="3 4">
    <name type="scientific">Candidatus Avisuccinivibrio stercorigallinarum</name>
    <dbReference type="NCBI Taxonomy" id="2840704"/>
    <lineage>
        <taxon>Bacteria</taxon>
        <taxon>Pseudomonadati</taxon>
        <taxon>Pseudomonadota</taxon>
        <taxon>Gammaproteobacteria</taxon>
        <taxon>Aeromonadales</taxon>
        <taxon>Succinivibrionaceae</taxon>
        <taxon>Succinivibrionaceae incertae sedis</taxon>
        <taxon>Candidatus Avisuccinivibrio</taxon>
    </lineage>
</organism>
<feature type="chain" id="PRO_5039468872" evidence="1">
    <location>
        <begin position="29"/>
        <end position="135"/>
    </location>
</feature>
<gene>
    <name evidence="3" type="ORF">IAB19_04665</name>
</gene>
<dbReference type="PROSITE" id="PS51257">
    <property type="entry name" value="PROKAR_LIPOPROTEIN"/>
    <property type="match status" value="1"/>
</dbReference>
<reference evidence="3" key="1">
    <citation type="submission" date="2020-10" db="EMBL/GenBank/DDBJ databases">
        <authorList>
            <person name="Gilroy R."/>
        </authorList>
    </citation>
    <scope>NUCLEOTIDE SEQUENCE</scope>
    <source>
        <strain evidence="3">17213</strain>
    </source>
</reference>
<sequence>MRFLKAALTALTLAAAALLFTGCGDDDAAAKAAVTYTQSALEGNTKGVMSVIYAGEVSESVKSQLEDKLSILIQAAAAEARAHGGLEKIAAGEVSFEGEDKNVALVPVDYTFKDGTERHDKVRLIKVNGDWKVKM</sequence>
<feature type="domain" description="DUF4878" evidence="2">
    <location>
        <begin position="22"/>
        <end position="133"/>
    </location>
</feature>
<evidence type="ECO:0000256" key="1">
    <source>
        <dbReference type="SAM" id="SignalP"/>
    </source>
</evidence>
<proteinExistence type="predicted"/>
<dbReference type="InterPro" id="IPR024267">
    <property type="entry name" value="DUF4878"/>
</dbReference>
<name>A0A9D9GT20_9GAMM</name>
<evidence type="ECO:0000313" key="4">
    <source>
        <dbReference type="Proteomes" id="UP000823631"/>
    </source>
</evidence>
<dbReference type="Pfam" id="PF12870">
    <property type="entry name" value="DUF4878"/>
    <property type="match status" value="1"/>
</dbReference>